<protein>
    <submittedName>
        <fullName evidence="2">S-adenosyl-L-methionine-dependent methyltransferase</fullName>
    </submittedName>
</protein>
<evidence type="ECO:0000313" key="2">
    <source>
        <dbReference type="EMBL" id="KAH7089605.1"/>
    </source>
</evidence>
<evidence type="ECO:0000313" key="3">
    <source>
        <dbReference type="Proteomes" id="UP000813461"/>
    </source>
</evidence>
<dbReference type="AlphaFoldDB" id="A0A8K0R8V1"/>
<organism evidence="2 3">
    <name type="scientific">Paraphoma chrysanthemicola</name>
    <dbReference type="NCBI Taxonomy" id="798071"/>
    <lineage>
        <taxon>Eukaryota</taxon>
        <taxon>Fungi</taxon>
        <taxon>Dikarya</taxon>
        <taxon>Ascomycota</taxon>
        <taxon>Pezizomycotina</taxon>
        <taxon>Dothideomycetes</taxon>
        <taxon>Pleosporomycetidae</taxon>
        <taxon>Pleosporales</taxon>
        <taxon>Pleosporineae</taxon>
        <taxon>Phaeosphaeriaceae</taxon>
        <taxon>Paraphoma</taxon>
    </lineage>
</organism>
<evidence type="ECO:0000256" key="1">
    <source>
        <dbReference type="SAM" id="MobiDB-lite"/>
    </source>
</evidence>
<dbReference type="OrthoDB" id="269872at2759"/>
<proteinExistence type="predicted"/>
<sequence>MPRIPNSLLREAHALDIFLPPLLAPCRDLHTARNELRWLREHVKWVAKTRRARGDTLAEGSLLRRLVKERASGKPLQYILGTEYFGDLEIRCRPGVLIPRQDTAASITHLARLLRDTTKLPPELRLLDLCTGTGCIPLLFQHELHSARDDVVVRALGVDVSEGALHLAHHNVQRLYKNSGSLAKGRVQLIKADVLVDPFADQVAGPMPLKTALNYKRLPSFWDILTSNPPYISPSEYWKTTTRSVRGYEPKLALVPPPKGEQDDIQQGDMFYPRLLNIARDVEAKIVLLEIADMAQALRVAQRALQLGIFDGIEIWREDPSAHPSAVTDQNDFHIRGDGNARSVICWRGLGAVWLGKVDTVVEQDDARRLFQSHGSGLLPLNSRSESTFPPAPQFLTLPRGRDGRRRKYR</sequence>
<dbReference type="PANTHER" id="PTHR18895">
    <property type="entry name" value="HEMK METHYLTRANSFERASE"/>
    <property type="match status" value="1"/>
</dbReference>
<feature type="region of interest" description="Disordered" evidence="1">
    <location>
        <begin position="382"/>
        <end position="410"/>
    </location>
</feature>
<dbReference type="PANTHER" id="PTHR18895:SF74">
    <property type="entry name" value="MTRF1L RELEASE FACTOR GLUTAMINE METHYLTRANSFERASE"/>
    <property type="match status" value="1"/>
</dbReference>
<accession>A0A8K0R8V1</accession>
<keyword evidence="2" id="KW-0808">Transferase</keyword>
<keyword evidence="3" id="KW-1185">Reference proteome</keyword>
<dbReference type="GO" id="GO:0008168">
    <property type="term" value="F:methyltransferase activity"/>
    <property type="evidence" value="ECO:0007669"/>
    <property type="project" value="UniProtKB-KW"/>
</dbReference>
<dbReference type="GO" id="GO:0032259">
    <property type="term" value="P:methylation"/>
    <property type="evidence" value="ECO:0007669"/>
    <property type="project" value="UniProtKB-KW"/>
</dbReference>
<gene>
    <name evidence="2" type="ORF">FB567DRAFT_521113</name>
</gene>
<dbReference type="SUPFAM" id="SSF53335">
    <property type="entry name" value="S-adenosyl-L-methionine-dependent methyltransferases"/>
    <property type="match status" value="1"/>
</dbReference>
<name>A0A8K0R8V1_9PLEO</name>
<dbReference type="Gene3D" id="3.40.50.150">
    <property type="entry name" value="Vaccinia Virus protein VP39"/>
    <property type="match status" value="1"/>
</dbReference>
<dbReference type="InterPro" id="IPR029063">
    <property type="entry name" value="SAM-dependent_MTases_sf"/>
</dbReference>
<dbReference type="GO" id="GO:0005739">
    <property type="term" value="C:mitochondrion"/>
    <property type="evidence" value="ECO:0007669"/>
    <property type="project" value="TreeGrafter"/>
</dbReference>
<dbReference type="Proteomes" id="UP000813461">
    <property type="component" value="Unassembled WGS sequence"/>
</dbReference>
<dbReference type="EMBL" id="JAGMVJ010000006">
    <property type="protein sequence ID" value="KAH7089605.1"/>
    <property type="molecule type" value="Genomic_DNA"/>
</dbReference>
<reference evidence="2" key="1">
    <citation type="journal article" date="2021" name="Nat. Commun.">
        <title>Genetic determinants of endophytism in the Arabidopsis root mycobiome.</title>
        <authorList>
            <person name="Mesny F."/>
            <person name="Miyauchi S."/>
            <person name="Thiergart T."/>
            <person name="Pickel B."/>
            <person name="Atanasova L."/>
            <person name="Karlsson M."/>
            <person name="Huettel B."/>
            <person name="Barry K.W."/>
            <person name="Haridas S."/>
            <person name="Chen C."/>
            <person name="Bauer D."/>
            <person name="Andreopoulos W."/>
            <person name="Pangilinan J."/>
            <person name="LaButti K."/>
            <person name="Riley R."/>
            <person name="Lipzen A."/>
            <person name="Clum A."/>
            <person name="Drula E."/>
            <person name="Henrissat B."/>
            <person name="Kohler A."/>
            <person name="Grigoriev I.V."/>
            <person name="Martin F.M."/>
            <person name="Hacquard S."/>
        </authorList>
    </citation>
    <scope>NUCLEOTIDE SEQUENCE</scope>
    <source>
        <strain evidence="2">MPI-SDFR-AT-0120</strain>
    </source>
</reference>
<dbReference type="InterPro" id="IPR050320">
    <property type="entry name" value="N5-glutamine_MTase"/>
</dbReference>
<keyword evidence="2" id="KW-0489">Methyltransferase</keyword>
<dbReference type="Gene3D" id="1.10.8.10">
    <property type="entry name" value="DNA helicase RuvA subunit, C-terminal domain"/>
    <property type="match status" value="1"/>
</dbReference>
<comment type="caution">
    <text evidence="2">The sequence shown here is derived from an EMBL/GenBank/DDBJ whole genome shotgun (WGS) entry which is preliminary data.</text>
</comment>